<evidence type="ECO:0000313" key="2">
    <source>
        <dbReference type="EMBL" id="MPN16936.1"/>
    </source>
</evidence>
<protein>
    <recommendedName>
        <fullName evidence="1">TraD/TraG TraM recognition site domain-containing protein</fullName>
    </recommendedName>
</protein>
<feature type="domain" description="TraD/TraG TraM recognition site" evidence="1">
    <location>
        <begin position="1"/>
        <end position="70"/>
    </location>
</feature>
<dbReference type="EMBL" id="VSSQ01063949">
    <property type="protein sequence ID" value="MPN16936.1"/>
    <property type="molecule type" value="Genomic_DNA"/>
</dbReference>
<accession>A0A645FT82</accession>
<sequence length="137" mass="15831">MDTVVGNCDTELFLGGREKGTVKDIAEFMGKETIDSYNNSDTRGNNPSYGMNYQKLGRELMTQDEILNMDRDKCILQISGVRPFFSQKYDLNRHPNYHQLADADPKLSFNPQAYLERTRRGMPIKQSYSFKIYEANI</sequence>
<dbReference type="Gene3D" id="3.40.50.300">
    <property type="entry name" value="P-loop containing nucleotide triphosphate hydrolases"/>
    <property type="match status" value="1"/>
</dbReference>
<dbReference type="InterPro" id="IPR027417">
    <property type="entry name" value="P-loop_NTPase"/>
</dbReference>
<evidence type="ECO:0000259" key="1">
    <source>
        <dbReference type="Pfam" id="PF12696"/>
    </source>
</evidence>
<gene>
    <name evidence="2" type="ORF">SDC9_164285</name>
</gene>
<proteinExistence type="predicted"/>
<dbReference type="Pfam" id="PF12696">
    <property type="entry name" value="TraG-D_C"/>
    <property type="match status" value="1"/>
</dbReference>
<comment type="caution">
    <text evidence="2">The sequence shown here is derived from an EMBL/GenBank/DDBJ whole genome shotgun (WGS) entry which is preliminary data.</text>
</comment>
<dbReference type="InterPro" id="IPR032689">
    <property type="entry name" value="TraG-D_C"/>
</dbReference>
<dbReference type="AlphaFoldDB" id="A0A645FT82"/>
<dbReference type="SUPFAM" id="SSF52540">
    <property type="entry name" value="P-loop containing nucleoside triphosphate hydrolases"/>
    <property type="match status" value="1"/>
</dbReference>
<name>A0A645FT82_9ZZZZ</name>
<reference evidence="2" key="1">
    <citation type="submission" date="2019-08" db="EMBL/GenBank/DDBJ databases">
        <authorList>
            <person name="Kucharzyk K."/>
            <person name="Murdoch R.W."/>
            <person name="Higgins S."/>
            <person name="Loffler F."/>
        </authorList>
    </citation>
    <scope>NUCLEOTIDE SEQUENCE</scope>
</reference>
<organism evidence="2">
    <name type="scientific">bioreactor metagenome</name>
    <dbReference type="NCBI Taxonomy" id="1076179"/>
    <lineage>
        <taxon>unclassified sequences</taxon>
        <taxon>metagenomes</taxon>
        <taxon>ecological metagenomes</taxon>
    </lineage>
</organism>